<evidence type="ECO:0000313" key="3">
    <source>
        <dbReference type="Proteomes" id="UP001331761"/>
    </source>
</evidence>
<reference evidence="2 3" key="1">
    <citation type="submission" date="2019-10" db="EMBL/GenBank/DDBJ databases">
        <title>Assembly and Annotation for the nematode Trichostrongylus colubriformis.</title>
        <authorList>
            <person name="Martin J."/>
        </authorList>
    </citation>
    <scope>NUCLEOTIDE SEQUENCE [LARGE SCALE GENOMIC DNA]</scope>
    <source>
        <strain evidence="2">G859</strain>
        <tissue evidence="2">Whole worm</tissue>
    </source>
</reference>
<dbReference type="AlphaFoldDB" id="A0AAN8FH67"/>
<name>A0AAN8FH67_TRICO</name>
<sequence>MENCYESIAKQNRKNAGNSKAMMAELRIATDSQKEIAARIRRCMEEWQRLSAQFQENLYEMGRRKEEKTTEQDRAGPSHERPGDKRSHHCFDISLTGKHKYETMLNDDKSSIELSGITGDDRAPRGGELERLRALKDDRTPGHEKDCRKRTEEGLRIIEACTSKIEQAEAAPSSASDLTVVLEGQLRAFTSMVGETTSGGSPGFLAQEETWKDEYAPVTLETSADSEESETDRAGEEDAMNVHTLTRTEDNHADPLQNIRFSALSSIKRVVAYVMRFIRIVDNHVNTRRTASIKLTAAWKEGVGGQSTTIHGWEMSMSNVMLVKQHQISHLSNEIRKSLYRLNLYEDQHGVWRCRGRLGKRELADSAKFPMLVLQKSWLAQKIIEDCHSALHLSTSHTMCKVRETY</sequence>
<proteinExistence type="predicted"/>
<feature type="region of interest" description="Disordered" evidence="1">
    <location>
        <begin position="63"/>
        <end position="88"/>
    </location>
</feature>
<dbReference type="Proteomes" id="UP001331761">
    <property type="component" value="Unassembled WGS sequence"/>
</dbReference>
<comment type="caution">
    <text evidence="2">The sequence shown here is derived from an EMBL/GenBank/DDBJ whole genome shotgun (WGS) entry which is preliminary data.</text>
</comment>
<gene>
    <name evidence="2" type="ORF">GCK32_013846</name>
</gene>
<organism evidence="2 3">
    <name type="scientific">Trichostrongylus colubriformis</name>
    <name type="common">Black scour worm</name>
    <dbReference type="NCBI Taxonomy" id="6319"/>
    <lineage>
        <taxon>Eukaryota</taxon>
        <taxon>Metazoa</taxon>
        <taxon>Ecdysozoa</taxon>
        <taxon>Nematoda</taxon>
        <taxon>Chromadorea</taxon>
        <taxon>Rhabditida</taxon>
        <taxon>Rhabditina</taxon>
        <taxon>Rhabditomorpha</taxon>
        <taxon>Strongyloidea</taxon>
        <taxon>Trichostrongylidae</taxon>
        <taxon>Trichostrongylus</taxon>
    </lineage>
</organism>
<dbReference type="EMBL" id="WIXE01011034">
    <property type="protein sequence ID" value="KAK5977105.1"/>
    <property type="molecule type" value="Genomic_DNA"/>
</dbReference>
<evidence type="ECO:0000313" key="2">
    <source>
        <dbReference type="EMBL" id="KAK5977105.1"/>
    </source>
</evidence>
<evidence type="ECO:0000256" key="1">
    <source>
        <dbReference type="SAM" id="MobiDB-lite"/>
    </source>
</evidence>
<accession>A0AAN8FH67</accession>
<protein>
    <submittedName>
        <fullName evidence="2">Uncharacterized protein</fullName>
    </submittedName>
</protein>
<keyword evidence="3" id="KW-1185">Reference proteome</keyword>